<keyword evidence="4" id="KW-1185">Reference proteome</keyword>
<dbReference type="InterPro" id="IPR022409">
    <property type="entry name" value="PKD/Chitinase_dom"/>
</dbReference>
<dbReference type="OrthoDB" id="2751008at2"/>
<dbReference type="EMBL" id="SNXW01000005">
    <property type="protein sequence ID" value="TDP82901.1"/>
    <property type="molecule type" value="Genomic_DNA"/>
</dbReference>
<gene>
    <name evidence="3" type="ORF">EV672_10588</name>
</gene>
<dbReference type="Pfam" id="PF14040">
    <property type="entry name" value="DNase_NucA_NucB"/>
    <property type="match status" value="1"/>
</dbReference>
<dbReference type="AlphaFoldDB" id="A0A4R6R9Z4"/>
<reference evidence="3 4" key="1">
    <citation type="submission" date="2019-03" db="EMBL/GenBank/DDBJ databases">
        <title>Genomic Encyclopedia of Type Strains, Phase IV (KMG-IV): sequencing the most valuable type-strain genomes for metagenomic binning, comparative biology and taxonomic classification.</title>
        <authorList>
            <person name="Goeker M."/>
        </authorList>
    </citation>
    <scope>NUCLEOTIDE SEQUENCE [LARGE SCALE GENOMIC DNA]</scope>
    <source>
        <strain evidence="3 4">DSM 11901</strain>
    </source>
</reference>
<name>A0A4R6R9Z4_9BURK</name>
<dbReference type="Proteomes" id="UP000294593">
    <property type="component" value="Unassembled WGS sequence"/>
</dbReference>
<dbReference type="SMART" id="SM00089">
    <property type="entry name" value="PKD"/>
    <property type="match status" value="1"/>
</dbReference>
<dbReference type="InterPro" id="IPR029476">
    <property type="entry name" value="DNase_NucA_NucB"/>
</dbReference>
<dbReference type="PROSITE" id="PS51257">
    <property type="entry name" value="PROKAR_LIPOPROTEIN"/>
    <property type="match status" value="1"/>
</dbReference>
<evidence type="ECO:0000313" key="4">
    <source>
        <dbReference type="Proteomes" id="UP000294593"/>
    </source>
</evidence>
<dbReference type="Gene3D" id="2.60.40.10">
    <property type="entry name" value="Immunoglobulins"/>
    <property type="match status" value="1"/>
</dbReference>
<dbReference type="SUPFAM" id="SSF49299">
    <property type="entry name" value="PKD domain"/>
    <property type="match status" value="1"/>
</dbReference>
<comment type="caution">
    <text evidence="3">The sequence shown here is derived from an EMBL/GenBank/DDBJ whole genome shotgun (WGS) entry which is preliminary data.</text>
</comment>
<accession>A0A4R6R9Z4</accession>
<dbReference type="Pfam" id="PF18911">
    <property type="entry name" value="PKD_4"/>
    <property type="match status" value="1"/>
</dbReference>
<evidence type="ECO:0000313" key="3">
    <source>
        <dbReference type="EMBL" id="TDP82901.1"/>
    </source>
</evidence>
<evidence type="ECO:0000259" key="2">
    <source>
        <dbReference type="PROSITE" id="PS50093"/>
    </source>
</evidence>
<keyword evidence="1" id="KW-0732">Signal</keyword>
<dbReference type="PROSITE" id="PS50093">
    <property type="entry name" value="PKD"/>
    <property type="match status" value="1"/>
</dbReference>
<evidence type="ECO:0000256" key="1">
    <source>
        <dbReference type="SAM" id="SignalP"/>
    </source>
</evidence>
<feature type="signal peptide" evidence="1">
    <location>
        <begin position="1"/>
        <end position="25"/>
    </location>
</feature>
<dbReference type="InterPro" id="IPR035986">
    <property type="entry name" value="PKD_dom_sf"/>
</dbReference>
<dbReference type="InterPro" id="IPR013783">
    <property type="entry name" value="Ig-like_fold"/>
</dbReference>
<protein>
    <submittedName>
        <fullName evidence="3">PKD domain-containing protein</fullName>
    </submittedName>
</protein>
<organism evidence="3 4">
    <name type="scientific">Aquabacterium commune</name>
    <dbReference type="NCBI Taxonomy" id="70586"/>
    <lineage>
        <taxon>Bacteria</taxon>
        <taxon>Pseudomonadati</taxon>
        <taxon>Pseudomonadota</taxon>
        <taxon>Betaproteobacteria</taxon>
        <taxon>Burkholderiales</taxon>
        <taxon>Aquabacterium</taxon>
    </lineage>
</organism>
<proteinExistence type="predicted"/>
<sequence>MTSRTLWRWLLALAAAFLLSACDPAADIIAPTDATVGLPVEFSNQLLPEYAAGPDNHPRYEWDFGDGTQATGPQASHTYQQAGEYIVVLRIRDDVLDQWEFAYETITTITVHANGTSTTAVKADAGAIVALPNGASIDIPANALSGDATVSIQADSPNNYSLPAGFTPLGEALVVDLGGASLTQPMDVSLPAVPDLPPGKVLALFTATPPRAAPMTSATSATAAIGTSGNWVGIPTQAIKGGTVNISVTHPGALMLGAVDAASVGGQFAALASNPKWSQLPGTTEAACSRDSDFRPLNPNESPSYLTQLHSRHVACSQREENERSTLVLDTNRLPKTGYFDLKHQWSIHGASNRLSKRMSLQLRYDYVKTLSPPAEEVPVPALKVRAVLKCTPTSNINNPLAVNCNTTQDFTLSDGVQSTKEFSIPFSWDTSKKIAEFRFELKLYFSADGTTPTDEGRVIIDNLEQVTLRCDVGQVWGQESGCVFPQASAVLVLNNPQSEAHIREAIAANPALPGQYTGLRAGSRAIAERSFEPSTGLQRLRVTSLIKANRAKAQKLCSALPSQPPKPSTCPDFSDPDTVEALTPCDCDEYPFASSREGAALPRTYGEASVKYISRADNRSAGAKLGAFLRKERLIDPFDHRRMVTRVPPPNVPDGFLPDQAYEPDQSTLNLNLKPNLKGYDSDFNDQYWIAY</sequence>
<feature type="domain" description="PKD" evidence="2">
    <location>
        <begin position="60"/>
        <end position="95"/>
    </location>
</feature>
<dbReference type="RefSeq" id="WP_133608863.1">
    <property type="nucleotide sequence ID" value="NZ_SNXW01000005.1"/>
</dbReference>
<dbReference type="CDD" id="cd00146">
    <property type="entry name" value="PKD"/>
    <property type="match status" value="1"/>
</dbReference>
<dbReference type="InterPro" id="IPR000601">
    <property type="entry name" value="PKD_dom"/>
</dbReference>
<feature type="chain" id="PRO_5020478980" evidence="1">
    <location>
        <begin position="26"/>
        <end position="693"/>
    </location>
</feature>